<keyword evidence="4 7" id="KW-0689">Ribosomal protein</keyword>
<dbReference type="InterPro" id="IPR020070">
    <property type="entry name" value="Ribosomal_bL9_N"/>
</dbReference>
<evidence type="ECO:0000256" key="1">
    <source>
        <dbReference type="ARBA" id="ARBA00010605"/>
    </source>
</evidence>
<accession>A0A644XFC3</accession>
<dbReference type="Pfam" id="PF03948">
    <property type="entry name" value="Ribosomal_L9_C"/>
    <property type="match status" value="1"/>
</dbReference>
<reference evidence="7" key="1">
    <citation type="submission" date="2019-08" db="EMBL/GenBank/DDBJ databases">
        <authorList>
            <person name="Kucharzyk K."/>
            <person name="Murdoch R.W."/>
            <person name="Higgins S."/>
            <person name="Loffler F."/>
        </authorList>
    </citation>
    <scope>NUCLEOTIDE SEQUENCE</scope>
</reference>
<keyword evidence="5" id="KW-0687">Ribonucleoprotein</keyword>
<protein>
    <submittedName>
        <fullName evidence="7">50S ribosomal protein L9</fullName>
    </submittedName>
</protein>
<dbReference type="GO" id="GO:0006412">
    <property type="term" value="P:translation"/>
    <property type="evidence" value="ECO:0007669"/>
    <property type="project" value="InterPro"/>
</dbReference>
<dbReference type="SUPFAM" id="SSF55658">
    <property type="entry name" value="L9 N-domain-like"/>
    <property type="match status" value="1"/>
</dbReference>
<gene>
    <name evidence="7" type="primary">rplI_22</name>
    <name evidence="7" type="ORF">SDC9_61304</name>
</gene>
<name>A0A644XFC3_9ZZZZ</name>
<dbReference type="InterPro" id="IPR020069">
    <property type="entry name" value="Ribosomal_bL9_C"/>
</dbReference>
<keyword evidence="2" id="KW-0699">rRNA-binding</keyword>
<evidence type="ECO:0000313" key="7">
    <source>
        <dbReference type="EMBL" id="MPM14940.1"/>
    </source>
</evidence>
<dbReference type="NCBIfam" id="TIGR00158">
    <property type="entry name" value="L9"/>
    <property type="match status" value="1"/>
</dbReference>
<dbReference type="PROSITE" id="PS00651">
    <property type="entry name" value="RIBOSOMAL_L9"/>
    <property type="match status" value="1"/>
</dbReference>
<dbReference type="Pfam" id="PF01281">
    <property type="entry name" value="Ribosomal_L9_N"/>
    <property type="match status" value="1"/>
</dbReference>
<sequence>MKVILLQDIKSVGKKGDIVEASDGYARNYLMPKKLAKEANAANVNQAKKDQETVAHRAAQKKDEAMVLAAQIEKVTVKLKVRVGENGKMFGSVASKDVAEALIKQTQLEGVDRRKIELKTAVKGLGIYTAVAKLHPEIAAEFKVEIEAE</sequence>
<dbReference type="AlphaFoldDB" id="A0A644XFC3"/>
<dbReference type="EMBL" id="VSSQ01002360">
    <property type="protein sequence ID" value="MPM14940.1"/>
    <property type="molecule type" value="Genomic_DNA"/>
</dbReference>
<evidence type="ECO:0000256" key="5">
    <source>
        <dbReference type="ARBA" id="ARBA00023274"/>
    </source>
</evidence>
<evidence type="ECO:0000256" key="3">
    <source>
        <dbReference type="ARBA" id="ARBA00022884"/>
    </source>
</evidence>
<dbReference type="GO" id="GO:1990904">
    <property type="term" value="C:ribonucleoprotein complex"/>
    <property type="evidence" value="ECO:0007669"/>
    <property type="project" value="UniProtKB-KW"/>
</dbReference>
<dbReference type="PANTHER" id="PTHR21368">
    <property type="entry name" value="50S RIBOSOMAL PROTEIN L9"/>
    <property type="match status" value="1"/>
</dbReference>
<dbReference type="Gene3D" id="3.10.430.100">
    <property type="entry name" value="Ribosomal protein L9, C-terminal domain"/>
    <property type="match status" value="1"/>
</dbReference>
<dbReference type="InterPro" id="IPR009027">
    <property type="entry name" value="Ribosomal_bL9/RNase_H1_N"/>
</dbReference>
<comment type="similarity">
    <text evidence="1">Belongs to the bacterial ribosomal protein bL9 family.</text>
</comment>
<dbReference type="GO" id="GO:0003735">
    <property type="term" value="F:structural constituent of ribosome"/>
    <property type="evidence" value="ECO:0007669"/>
    <property type="project" value="InterPro"/>
</dbReference>
<evidence type="ECO:0000256" key="4">
    <source>
        <dbReference type="ARBA" id="ARBA00022980"/>
    </source>
</evidence>
<feature type="domain" description="Ribosomal protein L9" evidence="6">
    <location>
        <begin position="13"/>
        <end position="40"/>
    </location>
</feature>
<keyword evidence="3" id="KW-0694">RNA-binding</keyword>
<evidence type="ECO:0000256" key="2">
    <source>
        <dbReference type="ARBA" id="ARBA00022730"/>
    </source>
</evidence>
<organism evidence="7">
    <name type="scientific">bioreactor metagenome</name>
    <dbReference type="NCBI Taxonomy" id="1076179"/>
    <lineage>
        <taxon>unclassified sequences</taxon>
        <taxon>metagenomes</taxon>
        <taxon>ecological metagenomes</taxon>
    </lineage>
</organism>
<dbReference type="InterPro" id="IPR000244">
    <property type="entry name" value="Ribosomal_bL9"/>
</dbReference>
<dbReference type="SUPFAM" id="SSF55653">
    <property type="entry name" value="Ribosomal protein L9 C-domain"/>
    <property type="match status" value="1"/>
</dbReference>
<dbReference type="Gene3D" id="3.40.5.10">
    <property type="entry name" value="Ribosomal protein L9, N-terminal domain"/>
    <property type="match status" value="1"/>
</dbReference>
<proteinExistence type="inferred from homology"/>
<comment type="caution">
    <text evidence="7">The sequence shown here is derived from an EMBL/GenBank/DDBJ whole genome shotgun (WGS) entry which is preliminary data.</text>
</comment>
<dbReference type="GO" id="GO:0019843">
    <property type="term" value="F:rRNA binding"/>
    <property type="evidence" value="ECO:0007669"/>
    <property type="project" value="UniProtKB-KW"/>
</dbReference>
<dbReference type="InterPro" id="IPR020594">
    <property type="entry name" value="Ribosomal_bL9_bac/chp"/>
</dbReference>
<dbReference type="HAMAP" id="MF_00503">
    <property type="entry name" value="Ribosomal_bL9"/>
    <property type="match status" value="1"/>
</dbReference>
<dbReference type="GO" id="GO:0005840">
    <property type="term" value="C:ribosome"/>
    <property type="evidence" value="ECO:0007669"/>
    <property type="project" value="UniProtKB-KW"/>
</dbReference>
<evidence type="ECO:0000259" key="6">
    <source>
        <dbReference type="PROSITE" id="PS00651"/>
    </source>
</evidence>
<dbReference type="InterPro" id="IPR036935">
    <property type="entry name" value="Ribosomal_bL9_N_sf"/>
</dbReference>
<dbReference type="InterPro" id="IPR036791">
    <property type="entry name" value="Ribosomal_bL9_C_sf"/>
</dbReference>